<feature type="non-terminal residue" evidence="13">
    <location>
        <position position="1"/>
    </location>
</feature>
<evidence type="ECO:0000256" key="7">
    <source>
        <dbReference type="ARBA" id="ARBA00023277"/>
    </source>
</evidence>
<protein>
    <recommendedName>
        <fullName evidence="3">chitinase</fullName>
        <ecNumber evidence="3">3.2.1.14</ecNumber>
    </recommendedName>
</protein>
<evidence type="ECO:0000256" key="3">
    <source>
        <dbReference type="ARBA" id="ARBA00012729"/>
    </source>
</evidence>
<dbReference type="InterPro" id="IPR050542">
    <property type="entry name" value="Glycosyl_Hydrlase18_Chitinase"/>
</dbReference>
<sequence length="316" mass="34399">DLPRLILYYQTTHDSSGRPISMLPLINKQRIALTHLIVGALHVNANNTIHLNDFPPQHPIFHTLWNETRILQSAGIKVLAMVGGAAPGSFARSTLDAPDAATFEASYALLRDTLAAHGLDGVDIDVEEPMTQRGIARLVERLHADFGRGFAVTLAPVATAMVGLGRGWGSNLSGFDYEALDRRVGSGIGWYNVQFYNGFGSMATTAVFDRIVGEGGWDPRRIVVGQLTSPENGGGGFVRPERLEGTVRVLRKKYGEIGGVVGWEYFNGVPGGLRRPWEWAEVMTGILRPGRRPTLRITEELAESLSEAWVESAVAA</sequence>
<dbReference type="InterPro" id="IPR017853">
    <property type="entry name" value="GH"/>
</dbReference>
<keyword evidence="9" id="KW-0624">Polysaccharide degradation</keyword>
<dbReference type="GO" id="GO:0000272">
    <property type="term" value="P:polysaccharide catabolic process"/>
    <property type="evidence" value="ECO:0007669"/>
    <property type="project" value="UniProtKB-KW"/>
</dbReference>
<reference evidence="13" key="1">
    <citation type="journal article" date="2023" name="Mol. Phylogenet. Evol.">
        <title>Genome-scale phylogeny and comparative genomics of the fungal order Sordariales.</title>
        <authorList>
            <person name="Hensen N."/>
            <person name="Bonometti L."/>
            <person name="Westerberg I."/>
            <person name="Brannstrom I.O."/>
            <person name="Guillou S."/>
            <person name="Cros-Aarteil S."/>
            <person name="Calhoun S."/>
            <person name="Haridas S."/>
            <person name="Kuo A."/>
            <person name="Mondo S."/>
            <person name="Pangilinan J."/>
            <person name="Riley R."/>
            <person name="LaButti K."/>
            <person name="Andreopoulos B."/>
            <person name="Lipzen A."/>
            <person name="Chen C."/>
            <person name="Yan M."/>
            <person name="Daum C."/>
            <person name="Ng V."/>
            <person name="Clum A."/>
            <person name="Steindorff A."/>
            <person name="Ohm R.A."/>
            <person name="Martin F."/>
            <person name="Silar P."/>
            <person name="Natvig D.O."/>
            <person name="Lalanne C."/>
            <person name="Gautier V."/>
            <person name="Ament-Velasquez S.L."/>
            <person name="Kruys A."/>
            <person name="Hutchinson M.I."/>
            <person name="Powell A.J."/>
            <person name="Barry K."/>
            <person name="Miller A.N."/>
            <person name="Grigoriev I.V."/>
            <person name="Debuchy R."/>
            <person name="Gladieux P."/>
            <person name="Hiltunen Thoren M."/>
            <person name="Johannesson H."/>
        </authorList>
    </citation>
    <scope>NUCLEOTIDE SEQUENCE</scope>
    <source>
        <strain evidence="13">CBS 757.83</strain>
    </source>
</reference>
<dbReference type="Pfam" id="PF00704">
    <property type="entry name" value="Glyco_hydro_18"/>
    <property type="match status" value="1"/>
</dbReference>
<dbReference type="EMBL" id="MU863636">
    <property type="protein sequence ID" value="KAK4101165.1"/>
    <property type="molecule type" value="Genomic_DNA"/>
</dbReference>
<evidence type="ECO:0000256" key="10">
    <source>
        <dbReference type="RuleBase" id="RU000489"/>
    </source>
</evidence>
<dbReference type="PROSITE" id="PS01095">
    <property type="entry name" value="GH18_1"/>
    <property type="match status" value="1"/>
</dbReference>
<dbReference type="GO" id="GO:0008843">
    <property type="term" value="F:endochitinase activity"/>
    <property type="evidence" value="ECO:0007669"/>
    <property type="project" value="UniProtKB-EC"/>
</dbReference>
<evidence type="ECO:0000256" key="4">
    <source>
        <dbReference type="ARBA" id="ARBA00022525"/>
    </source>
</evidence>
<dbReference type="PROSITE" id="PS51910">
    <property type="entry name" value="GH18_2"/>
    <property type="match status" value="1"/>
</dbReference>
<comment type="caution">
    <text evidence="13">The sequence shown here is derived from an EMBL/GenBank/DDBJ whole genome shotgun (WGS) entry which is preliminary data.</text>
</comment>
<evidence type="ECO:0000259" key="12">
    <source>
        <dbReference type="PROSITE" id="PS51910"/>
    </source>
</evidence>
<comment type="subcellular location">
    <subcellularLocation>
        <location evidence="2">Secreted</location>
    </subcellularLocation>
</comment>
<keyword evidence="5 10" id="KW-0378">Hydrolase</keyword>
<evidence type="ECO:0000313" key="13">
    <source>
        <dbReference type="EMBL" id="KAK4101165.1"/>
    </source>
</evidence>
<evidence type="ECO:0000256" key="8">
    <source>
        <dbReference type="ARBA" id="ARBA00023295"/>
    </source>
</evidence>
<evidence type="ECO:0000313" key="14">
    <source>
        <dbReference type="Proteomes" id="UP001305647"/>
    </source>
</evidence>
<dbReference type="GO" id="GO:0005576">
    <property type="term" value="C:extracellular region"/>
    <property type="evidence" value="ECO:0007669"/>
    <property type="project" value="UniProtKB-SubCell"/>
</dbReference>
<evidence type="ECO:0000256" key="2">
    <source>
        <dbReference type="ARBA" id="ARBA00004613"/>
    </source>
</evidence>
<dbReference type="GO" id="GO:0006032">
    <property type="term" value="P:chitin catabolic process"/>
    <property type="evidence" value="ECO:0007669"/>
    <property type="project" value="UniProtKB-KW"/>
</dbReference>
<dbReference type="PANTHER" id="PTHR45708">
    <property type="entry name" value="ENDOCHITINASE"/>
    <property type="match status" value="1"/>
</dbReference>
<dbReference type="InterPro" id="IPR001223">
    <property type="entry name" value="Glyco_hydro18_cat"/>
</dbReference>
<keyword evidence="6" id="KW-0146">Chitin degradation</keyword>
<organism evidence="13 14">
    <name type="scientific">Parathielavia hyrcaniae</name>
    <dbReference type="NCBI Taxonomy" id="113614"/>
    <lineage>
        <taxon>Eukaryota</taxon>
        <taxon>Fungi</taxon>
        <taxon>Dikarya</taxon>
        <taxon>Ascomycota</taxon>
        <taxon>Pezizomycotina</taxon>
        <taxon>Sordariomycetes</taxon>
        <taxon>Sordariomycetidae</taxon>
        <taxon>Sordariales</taxon>
        <taxon>Chaetomiaceae</taxon>
        <taxon>Parathielavia</taxon>
    </lineage>
</organism>
<comment type="catalytic activity">
    <reaction evidence="1">
        <text>Random endo-hydrolysis of N-acetyl-beta-D-glucosaminide (1-&gt;4)-beta-linkages in chitin and chitodextrins.</text>
        <dbReference type="EC" id="3.2.1.14"/>
    </reaction>
</comment>
<dbReference type="AlphaFoldDB" id="A0AAN6Q3Q7"/>
<keyword evidence="8 10" id="KW-0326">Glycosidase</keyword>
<evidence type="ECO:0000256" key="11">
    <source>
        <dbReference type="RuleBase" id="RU004453"/>
    </source>
</evidence>
<evidence type="ECO:0000256" key="5">
    <source>
        <dbReference type="ARBA" id="ARBA00022801"/>
    </source>
</evidence>
<gene>
    <name evidence="13" type="ORF">N658DRAFT_413754</name>
</gene>
<dbReference type="Proteomes" id="UP001305647">
    <property type="component" value="Unassembled WGS sequence"/>
</dbReference>
<keyword evidence="14" id="KW-1185">Reference proteome</keyword>
<feature type="non-terminal residue" evidence="13">
    <location>
        <position position="316"/>
    </location>
</feature>
<evidence type="ECO:0000256" key="1">
    <source>
        <dbReference type="ARBA" id="ARBA00000822"/>
    </source>
</evidence>
<keyword evidence="4" id="KW-0964">Secreted</keyword>
<proteinExistence type="inferred from homology"/>
<reference evidence="13" key="2">
    <citation type="submission" date="2023-05" db="EMBL/GenBank/DDBJ databases">
        <authorList>
            <consortium name="Lawrence Berkeley National Laboratory"/>
            <person name="Steindorff A."/>
            <person name="Hensen N."/>
            <person name="Bonometti L."/>
            <person name="Westerberg I."/>
            <person name="Brannstrom I.O."/>
            <person name="Guillou S."/>
            <person name="Cros-Aarteil S."/>
            <person name="Calhoun S."/>
            <person name="Haridas S."/>
            <person name="Kuo A."/>
            <person name="Mondo S."/>
            <person name="Pangilinan J."/>
            <person name="Riley R."/>
            <person name="Labutti K."/>
            <person name="Andreopoulos B."/>
            <person name="Lipzen A."/>
            <person name="Chen C."/>
            <person name="Yanf M."/>
            <person name="Daum C."/>
            <person name="Ng V."/>
            <person name="Clum A."/>
            <person name="Ohm R."/>
            <person name="Martin F."/>
            <person name="Silar P."/>
            <person name="Natvig D."/>
            <person name="Lalanne C."/>
            <person name="Gautier V."/>
            <person name="Ament-Velasquez S.L."/>
            <person name="Kruys A."/>
            <person name="Hutchinson M.I."/>
            <person name="Powell A.J."/>
            <person name="Barry K."/>
            <person name="Miller A.N."/>
            <person name="Grigoriev I.V."/>
            <person name="Debuchy R."/>
            <person name="Gladieux P."/>
            <person name="Thoren M.H."/>
            <person name="Johannesson H."/>
        </authorList>
    </citation>
    <scope>NUCLEOTIDE SEQUENCE</scope>
    <source>
        <strain evidence="13">CBS 757.83</strain>
    </source>
</reference>
<evidence type="ECO:0000256" key="9">
    <source>
        <dbReference type="ARBA" id="ARBA00023326"/>
    </source>
</evidence>
<feature type="domain" description="GH18" evidence="12">
    <location>
        <begin position="3"/>
        <end position="290"/>
    </location>
</feature>
<comment type="similarity">
    <text evidence="11">Belongs to the glycosyl hydrolase 18 family.</text>
</comment>
<dbReference type="SUPFAM" id="SSF51445">
    <property type="entry name" value="(Trans)glycosidases"/>
    <property type="match status" value="1"/>
</dbReference>
<dbReference type="Gene3D" id="3.20.20.80">
    <property type="entry name" value="Glycosidases"/>
    <property type="match status" value="1"/>
</dbReference>
<keyword evidence="7" id="KW-0119">Carbohydrate metabolism</keyword>
<dbReference type="InterPro" id="IPR001579">
    <property type="entry name" value="Glyco_hydro_18_chit_AS"/>
</dbReference>
<accession>A0AAN6Q3Q7</accession>
<evidence type="ECO:0000256" key="6">
    <source>
        <dbReference type="ARBA" id="ARBA00023024"/>
    </source>
</evidence>
<name>A0AAN6Q3Q7_9PEZI</name>
<dbReference type="PANTHER" id="PTHR45708:SF60">
    <property type="entry name" value="III CHITINASE, PUTATIVE (AFU_ORTHOLOGUE AFUA_5G03850)-RELATED"/>
    <property type="match status" value="1"/>
</dbReference>
<dbReference type="EC" id="3.2.1.14" evidence="3"/>